<keyword evidence="2" id="KW-0732">Signal</keyword>
<evidence type="ECO:0008006" key="8">
    <source>
        <dbReference type="Google" id="ProtNLM"/>
    </source>
</evidence>
<dbReference type="OrthoDB" id="8963224at2759"/>
<dbReference type="SUPFAM" id="SSF48726">
    <property type="entry name" value="Immunoglobulin"/>
    <property type="match status" value="1"/>
</dbReference>
<sequence length="250" mass="27978">VLQCMTVCRAMTTASLNSVINLRVGDDIRFPVDSHSGVKYEVTFKRKSPVNIKILAWNSERPEKPYRIHPHYTHRVQFQPGGFIEIQNAVLVDGGEYEVQADYLGSRLRSNDYDRFELRVFEPVSQPVVAIGRDCTLNCSYARGTQVTCYWKRQSADGVGSSTFRGALLQRGNTSELGILTYTCIVENPISVEISEPFTLGQCVGDRPRGPRNYWMVFLAPAVSLATILGFVIVLGIRREGGIVNSKVNR</sequence>
<name>A0A401QER0_SCYTO</name>
<protein>
    <recommendedName>
        <fullName evidence="8">Ig-like domain-containing protein</fullName>
    </recommendedName>
</protein>
<evidence type="ECO:0000256" key="3">
    <source>
        <dbReference type="ARBA" id="ARBA00023136"/>
    </source>
</evidence>
<proteinExistence type="predicted"/>
<comment type="subcellular location">
    <subcellularLocation>
        <location evidence="1">Membrane</location>
    </subcellularLocation>
</comment>
<evidence type="ECO:0000313" key="6">
    <source>
        <dbReference type="EMBL" id="GCB83860.1"/>
    </source>
</evidence>
<dbReference type="InterPro" id="IPR036179">
    <property type="entry name" value="Ig-like_dom_sf"/>
</dbReference>
<reference evidence="6 7" key="1">
    <citation type="journal article" date="2018" name="Nat. Ecol. Evol.">
        <title>Shark genomes provide insights into elasmobranch evolution and the origin of vertebrates.</title>
        <authorList>
            <person name="Hara Y"/>
            <person name="Yamaguchi K"/>
            <person name="Onimaru K"/>
            <person name="Kadota M"/>
            <person name="Koyanagi M"/>
            <person name="Keeley SD"/>
            <person name="Tatsumi K"/>
            <person name="Tanaka K"/>
            <person name="Motone F"/>
            <person name="Kageyama Y"/>
            <person name="Nozu R"/>
            <person name="Adachi N"/>
            <person name="Nishimura O"/>
            <person name="Nakagawa R"/>
            <person name="Tanegashima C"/>
            <person name="Kiyatake I"/>
            <person name="Matsumoto R"/>
            <person name="Murakumo K"/>
            <person name="Nishida K"/>
            <person name="Terakita A"/>
            <person name="Kuratani S"/>
            <person name="Sato K"/>
            <person name="Hyodo S Kuraku.S."/>
        </authorList>
    </citation>
    <scope>NUCLEOTIDE SEQUENCE [LARGE SCALE GENOMIC DNA]</scope>
</reference>
<dbReference type="InterPro" id="IPR013783">
    <property type="entry name" value="Ig-like_fold"/>
</dbReference>
<evidence type="ECO:0000313" key="7">
    <source>
        <dbReference type="Proteomes" id="UP000288216"/>
    </source>
</evidence>
<dbReference type="AlphaFoldDB" id="A0A401QER0"/>
<keyword evidence="4" id="KW-0325">Glycoprotein</keyword>
<keyword evidence="7" id="KW-1185">Reference proteome</keyword>
<feature type="non-terminal residue" evidence="6">
    <location>
        <position position="1"/>
    </location>
</feature>
<organism evidence="6 7">
    <name type="scientific">Scyliorhinus torazame</name>
    <name type="common">Cloudy catshark</name>
    <name type="synonym">Catulus torazame</name>
    <dbReference type="NCBI Taxonomy" id="75743"/>
    <lineage>
        <taxon>Eukaryota</taxon>
        <taxon>Metazoa</taxon>
        <taxon>Chordata</taxon>
        <taxon>Craniata</taxon>
        <taxon>Vertebrata</taxon>
        <taxon>Chondrichthyes</taxon>
        <taxon>Elasmobranchii</taxon>
        <taxon>Galeomorphii</taxon>
        <taxon>Galeoidea</taxon>
        <taxon>Carcharhiniformes</taxon>
        <taxon>Scyliorhinidae</taxon>
        <taxon>Scyliorhinus</taxon>
    </lineage>
</organism>
<dbReference type="Gene3D" id="2.60.40.10">
    <property type="entry name" value="Immunoglobulins"/>
    <property type="match status" value="2"/>
</dbReference>
<dbReference type="Proteomes" id="UP000288216">
    <property type="component" value="Unassembled WGS sequence"/>
</dbReference>
<feature type="transmembrane region" description="Helical" evidence="5">
    <location>
        <begin position="214"/>
        <end position="237"/>
    </location>
</feature>
<keyword evidence="3 5" id="KW-0472">Membrane</keyword>
<dbReference type="PANTHER" id="PTHR12080:SF48">
    <property type="entry name" value="IMMUNOGLOBULIN SUBTYPE DOMAIN-CONTAINING PROTEIN"/>
    <property type="match status" value="1"/>
</dbReference>
<keyword evidence="5" id="KW-1133">Transmembrane helix</keyword>
<evidence type="ECO:0000256" key="4">
    <source>
        <dbReference type="ARBA" id="ARBA00023180"/>
    </source>
</evidence>
<feature type="non-terminal residue" evidence="6">
    <location>
        <position position="250"/>
    </location>
</feature>
<dbReference type="EMBL" id="BFAA01041059">
    <property type="protein sequence ID" value="GCB83860.1"/>
    <property type="molecule type" value="Genomic_DNA"/>
</dbReference>
<evidence type="ECO:0000256" key="5">
    <source>
        <dbReference type="SAM" id="Phobius"/>
    </source>
</evidence>
<keyword evidence="5" id="KW-0812">Transmembrane</keyword>
<evidence type="ECO:0000256" key="1">
    <source>
        <dbReference type="ARBA" id="ARBA00004370"/>
    </source>
</evidence>
<gene>
    <name evidence="6" type="ORF">scyTo_0024204</name>
</gene>
<dbReference type="PANTHER" id="PTHR12080">
    <property type="entry name" value="SIGNALING LYMPHOCYTIC ACTIVATION MOLECULE"/>
    <property type="match status" value="1"/>
</dbReference>
<accession>A0A401QER0</accession>
<comment type="caution">
    <text evidence="6">The sequence shown here is derived from an EMBL/GenBank/DDBJ whole genome shotgun (WGS) entry which is preliminary data.</text>
</comment>
<evidence type="ECO:0000256" key="2">
    <source>
        <dbReference type="ARBA" id="ARBA00022729"/>
    </source>
</evidence>
<dbReference type="OMA" id="ILAWNSE"/>
<dbReference type="InterPro" id="IPR015631">
    <property type="entry name" value="CD2/SLAM_rcpt"/>
</dbReference>
<dbReference type="GO" id="GO:0016020">
    <property type="term" value="C:membrane"/>
    <property type="evidence" value="ECO:0007669"/>
    <property type="project" value="UniProtKB-SubCell"/>
</dbReference>